<evidence type="ECO:0000313" key="1">
    <source>
        <dbReference type="EMBL" id="SDK43320.1"/>
    </source>
</evidence>
<organism evidence="1 2">
    <name type="scientific">Flavobacterium noncentrifugens</name>
    <dbReference type="NCBI Taxonomy" id="1128970"/>
    <lineage>
        <taxon>Bacteria</taxon>
        <taxon>Pseudomonadati</taxon>
        <taxon>Bacteroidota</taxon>
        <taxon>Flavobacteriia</taxon>
        <taxon>Flavobacteriales</taxon>
        <taxon>Flavobacteriaceae</taxon>
        <taxon>Flavobacterium</taxon>
    </lineage>
</organism>
<sequence length="31" mass="3743">MHIPDPDSLSDQDWAMRIKELEYIRKLEKGK</sequence>
<dbReference type="Proteomes" id="UP000199580">
    <property type="component" value="Unassembled WGS sequence"/>
</dbReference>
<dbReference type="AlphaFoldDB" id="A0A1G9BVC2"/>
<name>A0A1G9BVC2_9FLAO</name>
<protein>
    <submittedName>
        <fullName evidence="1">Uncharacterized protein</fullName>
    </submittedName>
</protein>
<keyword evidence="2" id="KW-1185">Reference proteome</keyword>
<evidence type="ECO:0000313" key="2">
    <source>
        <dbReference type="Proteomes" id="UP000199580"/>
    </source>
</evidence>
<accession>A0A1G9BVC2</accession>
<dbReference type="EMBL" id="FNEZ01000006">
    <property type="protein sequence ID" value="SDK43320.1"/>
    <property type="molecule type" value="Genomic_DNA"/>
</dbReference>
<reference evidence="1 2" key="1">
    <citation type="submission" date="2016-10" db="EMBL/GenBank/DDBJ databases">
        <authorList>
            <person name="de Groot N.N."/>
        </authorList>
    </citation>
    <scope>NUCLEOTIDE SEQUENCE [LARGE SCALE GENOMIC DNA]</scope>
    <source>
        <strain evidence="1 2">CGMCC 1.10076</strain>
    </source>
</reference>
<dbReference type="STRING" id="1128970.SAMN04487935_3365"/>
<proteinExistence type="predicted"/>
<gene>
    <name evidence="1" type="ORF">SAMN04487935_3365</name>
</gene>